<evidence type="ECO:0000256" key="3">
    <source>
        <dbReference type="ARBA" id="ARBA00023163"/>
    </source>
</evidence>
<dbReference type="InterPro" id="IPR019888">
    <property type="entry name" value="Tscrpt_reg_AsnC-like"/>
</dbReference>
<dbReference type="InterPro" id="IPR000485">
    <property type="entry name" value="AsnC-type_HTH_dom"/>
</dbReference>
<evidence type="ECO:0000313" key="6">
    <source>
        <dbReference type="Proteomes" id="UP001187221"/>
    </source>
</evidence>
<dbReference type="InterPro" id="IPR019887">
    <property type="entry name" value="Tscrpt_reg_AsnC/Lrp_C"/>
</dbReference>
<gene>
    <name evidence="5" type="ORF">NUTIK01_15610</name>
</gene>
<keyword evidence="6" id="KW-1185">Reference proteome</keyword>
<dbReference type="PROSITE" id="PS50956">
    <property type="entry name" value="HTH_ASNC_2"/>
    <property type="match status" value="1"/>
</dbReference>
<name>A0ABQ6P875_9SPHN</name>
<keyword evidence="1" id="KW-0805">Transcription regulation</keyword>
<proteinExistence type="predicted"/>
<feature type="domain" description="HTH asnC-type" evidence="4">
    <location>
        <begin position="1"/>
        <end position="62"/>
    </location>
</feature>
<evidence type="ECO:0000256" key="1">
    <source>
        <dbReference type="ARBA" id="ARBA00023015"/>
    </source>
</evidence>
<evidence type="ECO:0000313" key="5">
    <source>
        <dbReference type="EMBL" id="GMM60784.1"/>
    </source>
</evidence>
<evidence type="ECO:0000259" key="4">
    <source>
        <dbReference type="PROSITE" id="PS50956"/>
    </source>
</evidence>
<comment type="caution">
    <text evidence="5">The sequence shown here is derived from an EMBL/GenBank/DDBJ whole genome shotgun (WGS) entry which is preliminary data.</text>
</comment>
<dbReference type="InterPro" id="IPR011991">
    <property type="entry name" value="ArsR-like_HTH"/>
</dbReference>
<dbReference type="InterPro" id="IPR036390">
    <property type="entry name" value="WH_DNA-bd_sf"/>
</dbReference>
<dbReference type="EMBL" id="BTFW01000001">
    <property type="protein sequence ID" value="GMM60784.1"/>
    <property type="molecule type" value="Genomic_DNA"/>
</dbReference>
<dbReference type="RefSeq" id="WP_317974550.1">
    <property type="nucleotide sequence ID" value="NZ_BTFW01000001.1"/>
</dbReference>
<dbReference type="PANTHER" id="PTHR30154:SF34">
    <property type="entry name" value="TRANSCRIPTIONAL REGULATOR AZLB"/>
    <property type="match status" value="1"/>
</dbReference>
<dbReference type="CDD" id="cd00090">
    <property type="entry name" value="HTH_ARSR"/>
    <property type="match status" value="1"/>
</dbReference>
<dbReference type="PANTHER" id="PTHR30154">
    <property type="entry name" value="LEUCINE-RESPONSIVE REGULATORY PROTEIN"/>
    <property type="match status" value="1"/>
</dbReference>
<dbReference type="Gene3D" id="1.10.10.10">
    <property type="entry name" value="Winged helix-like DNA-binding domain superfamily/Winged helix DNA-binding domain"/>
    <property type="match status" value="1"/>
</dbReference>
<reference evidence="5 6" key="1">
    <citation type="submission" date="2023-06" db="EMBL/GenBank/DDBJ databases">
        <title>Draft genome sequence of Novosphingobium sp. strain IK01.</title>
        <authorList>
            <person name="Hatamoto M."/>
            <person name="Ikarashi T."/>
            <person name="Yamaguchi T."/>
        </authorList>
    </citation>
    <scope>NUCLEOTIDE SEQUENCE [LARGE SCALE GENOMIC DNA]</scope>
    <source>
        <strain evidence="5 6">IK01</strain>
    </source>
</reference>
<dbReference type="PRINTS" id="PR00033">
    <property type="entry name" value="HTHASNC"/>
</dbReference>
<dbReference type="InterPro" id="IPR036388">
    <property type="entry name" value="WH-like_DNA-bd_sf"/>
</dbReference>
<keyword evidence="2" id="KW-0238">DNA-binding</keyword>
<organism evidence="5 6">
    <name type="scientific">Novosphingobium pituita</name>
    <dbReference type="NCBI Taxonomy" id="3056842"/>
    <lineage>
        <taxon>Bacteria</taxon>
        <taxon>Pseudomonadati</taxon>
        <taxon>Pseudomonadota</taxon>
        <taxon>Alphaproteobacteria</taxon>
        <taxon>Sphingomonadales</taxon>
        <taxon>Sphingomonadaceae</taxon>
        <taxon>Novosphingobium</taxon>
    </lineage>
</organism>
<dbReference type="Proteomes" id="UP001187221">
    <property type="component" value="Unassembled WGS sequence"/>
</dbReference>
<dbReference type="Gene3D" id="3.30.70.920">
    <property type="match status" value="1"/>
</dbReference>
<keyword evidence="3" id="KW-0804">Transcription</keyword>
<evidence type="ECO:0000256" key="2">
    <source>
        <dbReference type="ARBA" id="ARBA00023125"/>
    </source>
</evidence>
<dbReference type="Pfam" id="PF01037">
    <property type="entry name" value="AsnC_trans_reg"/>
    <property type="match status" value="1"/>
</dbReference>
<dbReference type="SUPFAM" id="SSF46785">
    <property type="entry name" value="Winged helix' DNA-binding domain"/>
    <property type="match status" value="1"/>
</dbReference>
<sequence>MDRIDRKLLAALQADSQASLAQLADRVGLSSSACHRRMRALEETGTITGYGARVDPARVGLNLHALIDITLESQSREAMERFEEATLASPDILECSLMSGSADYRLRIAAHDMADFDRLHRECLSQLPGVSVMHTAFVIRPVKPWVGYALG</sequence>
<accession>A0ABQ6P875</accession>
<dbReference type="SMART" id="SM00344">
    <property type="entry name" value="HTH_ASNC"/>
    <property type="match status" value="1"/>
</dbReference>
<dbReference type="InterPro" id="IPR011008">
    <property type="entry name" value="Dimeric_a/b-barrel"/>
</dbReference>
<dbReference type="Pfam" id="PF13412">
    <property type="entry name" value="HTH_24"/>
    <property type="match status" value="1"/>
</dbReference>
<dbReference type="SUPFAM" id="SSF54909">
    <property type="entry name" value="Dimeric alpha+beta barrel"/>
    <property type="match status" value="1"/>
</dbReference>
<protein>
    <submittedName>
        <fullName evidence="5">Lrp/AsnC family transcriptional regulator</fullName>
    </submittedName>
</protein>